<keyword evidence="3" id="KW-0411">Iron-sulfur</keyword>
<keyword evidence="1" id="KW-0479">Metal-binding</keyword>
<dbReference type="GO" id="GO:0046872">
    <property type="term" value="F:metal ion binding"/>
    <property type="evidence" value="ECO:0007669"/>
    <property type="project" value="UniProtKB-KW"/>
</dbReference>
<dbReference type="InterPro" id="IPR040086">
    <property type="entry name" value="MJ0683-like"/>
</dbReference>
<dbReference type="SFLD" id="SFLDG01084">
    <property type="entry name" value="Uncharacterised_Radical_SAM_Su"/>
    <property type="match status" value="1"/>
</dbReference>
<keyword evidence="2" id="KW-0408">Iron</keyword>
<evidence type="ECO:0000259" key="5">
    <source>
        <dbReference type="PROSITE" id="PS51918"/>
    </source>
</evidence>
<comment type="caution">
    <text evidence="6">The sequence shown here is derived from an EMBL/GenBank/DDBJ whole genome shotgun (WGS) entry which is preliminary data.</text>
</comment>
<dbReference type="PROSITE" id="PS51918">
    <property type="entry name" value="RADICAL_SAM"/>
    <property type="match status" value="1"/>
</dbReference>
<dbReference type="EMBL" id="JACBXS010000016">
    <property type="protein sequence ID" value="NYS25258.1"/>
    <property type="molecule type" value="Genomic_DNA"/>
</dbReference>
<evidence type="ECO:0000313" key="7">
    <source>
        <dbReference type="Proteomes" id="UP000529417"/>
    </source>
</evidence>
<dbReference type="SMART" id="SM00729">
    <property type="entry name" value="Elp3"/>
    <property type="match status" value="1"/>
</dbReference>
<dbReference type="AlphaFoldDB" id="A0A7Z0HZP7"/>
<dbReference type="RefSeq" id="WP_179905958.1">
    <property type="nucleotide sequence ID" value="NZ_JACBXS010000016.1"/>
</dbReference>
<reference evidence="6 7" key="1">
    <citation type="journal article" date="2000" name="Arch. Microbiol.">
        <title>Rhodobaca bogoriensis gen. nov. and sp. nov., an alkaliphilic purple nonsulfur bacterium from African Rift Valley soda lakes.</title>
        <authorList>
            <person name="Milford A.D."/>
            <person name="Achenbach L.A."/>
            <person name="Jung D.O."/>
            <person name="Madigan M.T."/>
        </authorList>
    </citation>
    <scope>NUCLEOTIDE SEQUENCE [LARGE SCALE GENOMIC DNA]</scope>
    <source>
        <strain evidence="6 7">2376</strain>
    </source>
</reference>
<feature type="region of interest" description="Disordered" evidence="4">
    <location>
        <begin position="30"/>
        <end position="56"/>
    </location>
</feature>
<dbReference type="SFLD" id="SFLDS00029">
    <property type="entry name" value="Radical_SAM"/>
    <property type="match status" value="1"/>
</dbReference>
<evidence type="ECO:0000256" key="1">
    <source>
        <dbReference type="ARBA" id="ARBA00022723"/>
    </source>
</evidence>
<dbReference type="Gene3D" id="3.80.30.30">
    <property type="match status" value="1"/>
</dbReference>
<dbReference type="NCBIfam" id="NF033668">
    <property type="entry name" value="rSAM_PA0069"/>
    <property type="match status" value="1"/>
</dbReference>
<proteinExistence type="predicted"/>
<dbReference type="PANTHER" id="PTHR43432">
    <property type="entry name" value="SLR0285 PROTEIN"/>
    <property type="match status" value="1"/>
</dbReference>
<dbReference type="InterPro" id="IPR058240">
    <property type="entry name" value="rSAM_sf"/>
</dbReference>
<organism evidence="6 7">
    <name type="scientific">Rhabdonatronobacter sediminivivens</name>
    <dbReference type="NCBI Taxonomy" id="2743469"/>
    <lineage>
        <taxon>Bacteria</taxon>
        <taxon>Pseudomonadati</taxon>
        <taxon>Pseudomonadota</taxon>
        <taxon>Alphaproteobacteria</taxon>
        <taxon>Rhodobacterales</taxon>
        <taxon>Paracoccaceae</taxon>
        <taxon>Rhabdonatronobacter</taxon>
    </lineage>
</organism>
<dbReference type="SUPFAM" id="SSF102114">
    <property type="entry name" value="Radical SAM enzymes"/>
    <property type="match status" value="1"/>
</dbReference>
<dbReference type="CDD" id="cd01335">
    <property type="entry name" value="Radical_SAM"/>
    <property type="match status" value="1"/>
</dbReference>
<dbReference type="Pfam" id="PF04055">
    <property type="entry name" value="Radical_SAM"/>
    <property type="match status" value="1"/>
</dbReference>
<protein>
    <submittedName>
        <fullName evidence="6">PA0069 family radical SAM protein</fullName>
    </submittedName>
</protein>
<sequence>MDSSQHSRPAPWRRLPGRGARLNMAGRFEATHRDDSADGWDIPEEVPPLRTETRTERPRSMIARNRSPDLPFDRSANPYRGCEHGCIYCYARPGHAHLGLSPGLDFESRLIARPDAPEVLAAELSKPRYRPAPLCLGSATDPYQPVEARLRITRDLLDTLSAFNHPVTVMTRATLIERDLDILAPMAVRGLAQVGVSVTTLDRHLARRLEPRAPGPDQRLAMVRALARAGVPVRIMVSPVIPGLTDHEVERILAAGAEAGARAASWVLLRLPREVAPLFEDWLDRHAPDRKARVLNQLRQMHGGALYDARFETRMRGHGVMARLLADRFRAAARRCGLDQPLAPLRCDLFTTPPRPGDQLSLF</sequence>
<name>A0A7Z0HZP7_9RHOB</name>
<evidence type="ECO:0000256" key="4">
    <source>
        <dbReference type="SAM" id="MobiDB-lite"/>
    </source>
</evidence>
<accession>A0A7Z0HZP7</accession>
<evidence type="ECO:0000256" key="3">
    <source>
        <dbReference type="ARBA" id="ARBA00023014"/>
    </source>
</evidence>
<feature type="domain" description="Radical SAM core" evidence="5">
    <location>
        <begin position="65"/>
        <end position="305"/>
    </location>
</feature>
<gene>
    <name evidence="6" type="ORF">HUK65_09665</name>
</gene>
<dbReference type="InterPro" id="IPR007197">
    <property type="entry name" value="rSAM"/>
</dbReference>
<dbReference type="GO" id="GO:0051536">
    <property type="term" value="F:iron-sulfur cluster binding"/>
    <property type="evidence" value="ECO:0007669"/>
    <property type="project" value="UniProtKB-KW"/>
</dbReference>
<evidence type="ECO:0000256" key="2">
    <source>
        <dbReference type="ARBA" id="ARBA00023004"/>
    </source>
</evidence>
<dbReference type="PANTHER" id="PTHR43432:SF3">
    <property type="entry name" value="SLR0285 PROTEIN"/>
    <property type="match status" value="1"/>
</dbReference>
<dbReference type="InterPro" id="IPR006638">
    <property type="entry name" value="Elp3/MiaA/NifB-like_rSAM"/>
</dbReference>
<dbReference type="GO" id="GO:0003824">
    <property type="term" value="F:catalytic activity"/>
    <property type="evidence" value="ECO:0007669"/>
    <property type="project" value="InterPro"/>
</dbReference>
<keyword evidence="7" id="KW-1185">Reference proteome</keyword>
<evidence type="ECO:0000313" key="6">
    <source>
        <dbReference type="EMBL" id="NYS25258.1"/>
    </source>
</evidence>
<dbReference type="Proteomes" id="UP000529417">
    <property type="component" value="Unassembled WGS sequence"/>
</dbReference>